<name>A0A366GWI3_9BURK</name>
<sequence>MEHVCLTIEYLLLALRVDDCYNVTISSRDITDAVAASNLAVFSGLMHGDNGVE</sequence>
<reference evidence="1 2" key="1">
    <citation type="submission" date="2018-06" db="EMBL/GenBank/DDBJ databases">
        <title>Genomic Encyclopedia of Type Strains, Phase IV (KMG-IV): sequencing the most valuable type-strain genomes for metagenomic binning, comparative biology and taxonomic classification.</title>
        <authorList>
            <person name="Goeker M."/>
        </authorList>
    </citation>
    <scope>NUCLEOTIDE SEQUENCE [LARGE SCALE GENOMIC DNA]</scope>
    <source>
        <strain evidence="1 2">DSM 25520</strain>
    </source>
</reference>
<comment type="caution">
    <text evidence="1">The sequence shown here is derived from an EMBL/GenBank/DDBJ whole genome shotgun (WGS) entry which is preliminary data.</text>
</comment>
<evidence type="ECO:0000313" key="2">
    <source>
        <dbReference type="Proteomes" id="UP000253628"/>
    </source>
</evidence>
<dbReference type="Proteomes" id="UP000253628">
    <property type="component" value="Unassembled WGS sequence"/>
</dbReference>
<protein>
    <submittedName>
        <fullName evidence="1">Uncharacterized protein</fullName>
    </submittedName>
</protein>
<evidence type="ECO:0000313" key="1">
    <source>
        <dbReference type="EMBL" id="RBP32440.1"/>
    </source>
</evidence>
<organism evidence="1 2">
    <name type="scientific">Eoetvoesiella caeni</name>
    <dbReference type="NCBI Taxonomy" id="645616"/>
    <lineage>
        <taxon>Bacteria</taxon>
        <taxon>Pseudomonadati</taxon>
        <taxon>Pseudomonadota</taxon>
        <taxon>Betaproteobacteria</taxon>
        <taxon>Burkholderiales</taxon>
        <taxon>Alcaligenaceae</taxon>
        <taxon>Eoetvoesiella</taxon>
    </lineage>
</organism>
<gene>
    <name evidence="1" type="ORF">DFR37_1403</name>
</gene>
<keyword evidence="2" id="KW-1185">Reference proteome</keyword>
<dbReference type="AlphaFoldDB" id="A0A366GWI3"/>
<accession>A0A366GWI3</accession>
<proteinExistence type="predicted"/>
<dbReference type="EMBL" id="QNRQ01000040">
    <property type="protein sequence ID" value="RBP32440.1"/>
    <property type="molecule type" value="Genomic_DNA"/>
</dbReference>